<gene>
    <name evidence="2" type="ORF">D9Q98_005922</name>
</gene>
<comment type="subcellular location">
    <subcellularLocation>
        <location evidence="1">Cytoplasm</location>
        <location evidence="1">Cytoskeleton</location>
        <location evidence="1">Cilium axoneme</location>
    </subcellularLocation>
</comment>
<name>A0A9D4TX42_CHLVU</name>
<evidence type="ECO:0000313" key="2">
    <source>
        <dbReference type="EMBL" id="KAI3436505.1"/>
    </source>
</evidence>
<evidence type="ECO:0000256" key="1">
    <source>
        <dbReference type="ARBA" id="ARBA00004430"/>
    </source>
</evidence>
<dbReference type="AlphaFoldDB" id="A0A9D4TX42"/>
<accession>A0A9D4TX42</accession>
<proteinExistence type="predicted"/>
<reference evidence="2" key="1">
    <citation type="journal article" date="2019" name="Plant J.">
        <title>Chlorella vulgaris genome assembly and annotation reveals the molecular basis for metabolic acclimation to high light conditions.</title>
        <authorList>
            <person name="Cecchin M."/>
            <person name="Marcolungo L."/>
            <person name="Rossato M."/>
            <person name="Girolomoni L."/>
            <person name="Cosentino E."/>
            <person name="Cuine S."/>
            <person name="Li-Beisson Y."/>
            <person name="Delledonne M."/>
            <person name="Ballottari M."/>
        </authorList>
    </citation>
    <scope>NUCLEOTIDE SEQUENCE</scope>
    <source>
        <strain evidence="2">211/11P</strain>
    </source>
</reference>
<dbReference type="GO" id="GO:0005930">
    <property type="term" value="C:axoneme"/>
    <property type="evidence" value="ECO:0007669"/>
    <property type="project" value="UniProtKB-SubCell"/>
</dbReference>
<evidence type="ECO:0000313" key="3">
    <source>
        <dbReference type="Proteomes" id="UP001055712"/>
    </source>
</evidence>
<reference evidence="2" key="2">
    <citation type="submission" date="2020-11" db="EMBL/GenBank/DDBJ databases">
        <authorList>
            <person name="Cecchin M."/>
            <person name="Marcolungo L."/>
            <person name="Rossato M."/>
            <person name="Girolomoni L."/>
            <person name="Cosentino E."/>
            <person name="Cuine S."/>
            <person name="Li-Beisson Y."/>
            <person name="Delledonne M."/>
            <person name="Ballottari M."/>
        </authorList>
    </citation>
    <scope>NUCLEOTIDE SEQUENCE</scope>
    <source>
        <strain evidence="2">211/11P</strain>
        <tissue evidence="2">Whole cell</tissue>
    </source>
</reference>
<organism evidence="2 3">
    <name type="scientific">Chlorella vulgaris</name>
    <name type="common">Green alga</name>
    <dbReference type="NCBI Taxonomy" id="3077"/>
    <lineage>
        <taxon>Eukaryota</taxon>
        <taxon>Viridiplantae</taxon>
        <taxon>Chlorophyta</taxon>
        <taxon>core chlorophytes</taxon>
        <taxon>Trebouxiophyceae</taxon>
        <taxon>Chlorellales</taxon>
        <taxon>Chlorellaceae</taxon>
        <taxon>Chlorella clade</taxon>
        <taxon>Chlorella</taxon>
    </lineage>
</organism>
<dbReference type="EMBL" id="SIDB01000002">
    <property type="protein sequence ID" value="KAI3436505.1"/>
    <property type="molecule type" value="Genomic_DNA"/>
</dbReference>
<comment type="caution">
    <text evidence="2">The sequence shown here is derived from an EMBL/GenBank/DDBJ whole genome shotgun (WGS) entry which is preliminary data.</text>
</comment>
<dbReference type="SUPFAM" id="SSF81383">
    <property type="entry name" value="F-box domain"/>
    <property type="match status" value="1"/>
</dbReference>
<protein>
    <recommendedName>
        <fullName evidence="4">F-box domain-containing protein</fullName>
    </recommendedName>
</protein>
<dbReference type="Gene3D" id="3.80.10.10">
    <property type="entry name" value="Ribonuclease Inhibitor"/>
    <property type="match status" value="1"/>
</dbReference>
<dbReference type="InterPro" id="IPR036047">
    <property type="entry name" value="F-box-like_dom_sf"/>
</dbReference>
<dbReference type="Proteomes" id="UP001055712">
    <property type="component" value="Unassembled WGS sequence"/>
</dbReference>
<evidence type="ECO:0008006" key="4">
    <source>
        <dbReference type="Google" id="ProtNLM"/>
    </source>
</evidence>
<sequence length="116" mass="12974">MPPRRSQLVAATATATRQTGASNVVGFNFLPDAVVAKIFGCVGRKERHQHLPLVCTAWTHLLDSPELLRNVKVHIDSNIWSSRPAKKLAGFVDWLLQRSGSVERLELHHFQVLCQP</sequence>
<dbReference type="InterPro" id="IPR032675">
    <property type="entry name" value="LRR_dom_sf"/>
</dbReference>
<keyword evidence="3" id="KW-1185">Reference proteome</keyword>